<evidence type="ECO:0000313" key="1">
    <source>
        <dbReference type="EMBL" id="CAH3195125.1"/>
    </source>
</evidence>
<gene>
    <name evidence="1" type="ORF">PEVE_00029476</name>
</gene>
<evidence type="ECO:0000313" key="2">
    <source>
        <dbReference type="Proteomes" id="UP001159427"/>
    </source>
</evidence>
<comment type="caution">
    <text evidence="1">The sequence shown here is derived from an EMBL/GenBank/DDBJ whole genome shotgun (WGS) entry which is preliminary data.</text>
</comment>
<protein>
    <submittedName>
        <fullName evidence="1">Uncharacterized protein</fullName>
    </submittedName>
</protein>
<reference evidence="1 2" key="1">
    <citation type="submission" date="2022-05" db="EMBL/GenBank/DDBJ databases">
        <authorList>
            <consortium name="Genoscope - CEA"/>
            <person name="William W."/>
        </authorList>
    </citation>
    <scope>NUCLEOTIDE SEQUENCE [LARGE SCALE GENOMIC DNA]</scope>
</reference>
<proteinExistence type="predicted"/>
<name>A0ABN8SUE4_9CNID</name>
<sequence length="220" mass="23276">GNLIIGNGEELKINTTAPSIVKNNCSSCNYNASHENRSSSSSHGEHLAAVIRFSGNIEFRNGSTVQVFGKYGLSITSQNGHILIETNINMTCTEKVLDETCLGGFTQSSVGVKDRKDVPLYNGLGPGGFIKGQGNYPWEVWCIPGSSHGGIAQAQDVTKSHPGSEYDQQDKGSLIGGSGDAIIKASAQTETDNSKICTGGAGGLIRLKARHVIDILMHNL</sequence>
<organism evidence="1 2">
    <name type="scientific">Porites evermanni</name>
    <dbReference type="NCBI Taxonomy" id="104178"/>
    <lineage>
        <taxon>Eukaryota</taxon>
        <taxon>Metazoa</taxon>
        <taxon>Cnidaria</taxon>
        <taxon>Anthozoa</taxon>
        <taxon>Hexacorallia</taxon>
        <taxon>Scleractinia</taxon>
        <taxon>Fungiina</taxon>
        <taxon>Poritidae</taxon>
        <taxon>Porites</taxon>
    </lineage>
</organism>
<dbReference type="Proteomes" id="UP001159427">
    <property type="component" value="Unassembled WGS sequence"/>
</dbReference>
<accession>A0ABN8SUE4</accession>
<feature type="non-terminal residue" evidence="1">
    <location>
        <position position="1"/>
    </location>
</feature>
<keyword evidence="2" id="KW-1185">Reference proteome</keyword>
<dbReference type="EMBL" id="CALNXI010004118">
    <property type="protein sequence ID" value="CAH3195125.1"/>
    <property type="molecule type" value="Genomic_DNA"/>
</dbReference>